<reference evidence="2" key="1">
    <citation type="submission" date="2016-10" db="EMBL/GenBank/DDBJ databases">
        <authorList>
            <person name="Varghese N."/>
            <person name="Submissions S."/>
        </authorList>
    </citation>
    <scope>NUCLEOTIDE SEQUENCE [LARGE SCALE GENOMIC DNA]</scope>
    <source>
        <strain evidence="2">CGMCC 4.3530</strain>
    </source>
</reference>
<dbReference type="Proteomes" id="UP000199529">
    <property type="component" value="Unassembled WGS sequence"/>
</dbReference>
<dbReference type="EMBL" id="FNOK01000008">
    <property type="protein sequence ID" value="SDX17014.1"/>
    <property type="molecule type" value="Genomic_DNA"/>
</dbReference>
<evidence type="ECO:0000313" key="1">
    <source>
        <dbReference type="EMBL" id="SDX17014.1"/>
    </source>
</evidence>
<keyword evidence="2" id="KW-1185">Reference proteome</keyword>
<protein>
    <submittedName>
        <fullName evidence="1">Uncharacterized protein</fullName>
    </submittedName>
</protein>
<sequence length="66" mass="7252">MRTLIRLQRTFQRGQVHGNLAAAVHLCCHRLVPAARAGLRRRGAFGEVAVEVTATALAACRRTSRK</sequence>
<organism evidence="1 2">
    <name type="scientific">Saccharopolyspora shandongensis</name>
    <dbReference type="NCBI Taxonomy" id="418495"/>
    <lineage>
        <taxon>Bacteria</taxon>
        <taxon>Bacillati</taxon>
        <taxon>Actinomycetota</taxon>
        <taxon>Actinomycetes</taxon>
        <taxon>Pseudonocardiales</taxon>
        <taxon>Pseudonocardiaceae</taxon>
        <taxon>Saccharopolyspora</taxon>
    </lineage>
</organism>
<proteinExistence type="predicted"/>
<evidence type="ECO:0000313" key="2">
    <source>
        <dbReference type="Proteomes" id="UP000199529"/>
    </source>
</evidence>
<accession>A0A1H2ZJR2</accession>
<name>A0A1H2ZJR2_9PSEU</name>
<dbReference type="OrthoDB" id="3700714at2"/>
<dbReference type="AlphaFoldDB" id="A0A1H2ZJR2"/>
<gene>
    <name evidence="1" type="ORF">SAMN05216215_100861</name>
</gene>
<dbReference type="RefSeq" id="WP_093264518.1">
    <property type="nucleotide sequence ID" value="NZ_FNOK01000008.1"/>
</dbReference>